<dbReference type="Proteomes" id="UP001501410">
    <property type="component" value="Unassembled WGS sequence"/>
</dbReference>
<name>A0ABP8MQH8_9BACT</name>
<gene>
    <name evidence="1" type="ORF">GCM10023092_12710</name>
</gene>
<organism evidence="1 2">
    <name type="scientific">Rurimicrobium arvi</name>
    <dbReference type="NCBI Taxonomy" id="2049916"/>
    <lineage>
        <taxon>Bacteria</taxon>
        <taxon>Pseudomonadati</taxon>
        <taxon>Bacteroidota</taxon>
        <taxon>Chitinophagia</taxon>
        <taxon>Chitinophagales</taxon>
        <taxon>Chitinophagaceae</taxon>
        <taxon>Rurimicrobium</taxon>
    </lineage>
</organism>
<accession>A0ABP8MQH8</accession>
<protein>
    <submittedName>
        <fullName evidence="1">Uncharacterized protein</fullName>
    </submittedName>
</protein>
<dbReference type="PROSITE" id="PS51257">
    <property type="entry name" value="PROKAR_LIPOPROTEIN"/>
    <property type="match status" value="1"/>
</dbReference>
<sequence>MEMRIIIYIAIFTGFSASCADERTAEMNRVLKTFHTAIPEQRHIYLLIPSCVCKNCYCFRAEDLPEYFVNSFQIVSSIDTEKFIGFSNTLRDTNDQLIRLAFLDYGIKFVVTVRGSVIGVIPFTNLNQQSDSLNRYFLKVSQSCK</sequence>
<comment type="caution">
    <text evidence="1">The sequence shown here is derived from an EMBL/GenBank/DDBJ whole genome shotgun (WGS) entry which is preliminary data.</text>
</comment>
<proteinExistence type="predicted"/>
<evidence type="ECO:0000313" key="1">
    <source>
        <dbReference type="EMBL" id="GAA4452973.1"/>
    </source>
</evidence>
<reference evidence="2" key="1">
    <citation type="journal article" date="2019" name="Int. J. Syst. Evol. Microbiol.">
        <title>The Global Catalogue of Microorganisms (GCM) 10K type strain sequencing project: providing services to taxonomists for standard genome sequencing and annotation.</title>
        <authorList>
            <consortium name="The Broad Institute Genomics Platform"/>
            <consortium name="The Broad Institute Genome Sequencing Center for Infectious Disease"/>
            <person name="Wu L."/>
            <person name="Ma J."/>
        </authorList>
    </citation>
    <scope>NUCLEOTIDE SEQUENCE [LARGE SCALE GENOMIC DNA]</scope>
    <source>
        <strain evidence="2">JCM 31921</strain>
    </source>
</reference>
<keyword evidence="2" id="KW-1185">Reference proteome</keyword>
<dbReference type="EMBL" id="BAABEZ010000018">
    <property type="protein sequence ID" value="GAA4452973.1"/>
    <property type="molecule type" value="Genomic_DNA"/>
</dbReference>
<evidence type="ECO:0000313" key="2">
    <source>
        <dbReference type="Proteomes" id="UP001501410"/>
    </source>
</evidence>